<evidence type="ECO:0000256" key="2">
    <source>
        <dbReference type="ARBA" id="ARBA00022475"/>
    </source>
</evidence>
<dbReference type="OrthoDB" id="9775544at2"/>
<dbReference type="Pfam" id="PF02687">
    <property type="entry name" value="FtsX"/>
    <property type="match status" value="2"/>
</dbReference>
<evidence type="ECO:0000256" key="5">
    <source>
        <dbReference type="ARBA" id="ARBA00023136"/>
    </source>
</evidence>
<reference evidence="8 9" key="1">
    <citation type="submission" date="2013-09" db="EMBL/GenBank/DDBJ databases">
        <title>Genome sequencing of Phaeobacter antarcticus sp. nov. SM1211.</title>
        <authorList>
            <person name="Zhang X.-Y."/>
            <person name="Liu C."/>
            <person name="Chen X.-L."/>
            <person name="Xie B.-B."/>
            <person name="Qin Q.-L."/>
            <person name="Rong J.-C."/>
            <person name="Zhang Y.-Z."/>
        </authorList>
    </citation>
    <scope>NUCLEOTIDE SEQUENCE [LARGE SCALE GENOMIC DNA]</scope>
    <source>
        <strain evidence="8 9">SM1211</strain>
    </source>
</reference>
<evidence type="ECO:0000256" key="6">
    <source>
        <dbReference type="SAM" id="Phobius"/>
    </source>
</evidence>
<dbReference type="PANTHER" id="PTHR30287">
    <property type="entry name" value="MEMBRANE COMPONENT OF PREDICTED ABC SUPERFAMILY METABOLITE UPTAKE TRANSPORTER"/>
    <property type="match status" value="1"/>
</dbReference>
<accession>A0A2G8R9J7</accession>
<keyword evidence="3 6" id="KW-0812">Transmembrane</keyword>
<dbReference type="InterPro" id="IPR038766">
    <property type="entry name" value="Membrane_comp_ABC_pdt"/>
</dbReference>
<evidence type="ECO:0000259" key="7">
    <source>
        <dbReference type="Pfam" id="PF02687"/>
    </source>
</evidence>
<evidence type="ECO:0000256" key="4">
    <source>
        <dbReference type="ARBA" id="ARBA00022989"/>
    </source>
</evidence>
<feature type="transmembrane region" description="Helical" evidence="6">
    <location>
        <begin position="360"/>
        <end position="379"/>
    </location>
</feature>
<feature type="domain" description="ABC3 transporter permease C-terminal" evidence="7">
    <location>
        <begin position="722"/>
        <end position="828"/>
    </location>
</feature>
<organism evidence="8 9">
    <name type="scientific">Puniceibacterium antarcticum</name>
    <dbReference type="NCBI Taxonomy" id="1206336"/>
    <lineage>
        <taxon>Bacteria</taxon>
        <taxon>Pseudomonadati</taxon>
        <taxon>Pseudomonadota</taxon>
        <taxon>Alphaproteobacteria</taxon>
        <taxon>Rhodobacterales</taxon>
        <taxon>Paracoccaceae</taxon>
        <taxon>Puniceibacterium</taxon>
    </lineage>
</organism>
<keyword evidence="5 6" id="KW-0472">Membrane</keyword>
<dbReference type="AlphaFoldDB" id="A0A2G8R9J7"/>
<sequence length="841" mass="88427">MSLRIAARFARRELRGGLSGFRIFIACLALGVAAIAGVGSVRSAIEAGLADQGAILLGGDAEVQFTYRFATEEERQWLDSVATNVSEVTDFRSMAVVDPDGTAERGLTQVKSVDAAYPLKGEILLDPPMPLSDALATKDLPGAVMAPILADRLGLKPGDTFRLGTQDFTLNATIAQEPDNSGAGFSLGPRTIVRTEDLANSGLLTPGTLFDSEYRLDLPPGTDLDALQARAEEQYRDTGLRWRDARNGAPGVSRFVERLGAFLVLVGLSGLAVGGVGVSAAVRSYLARKTSVIATLRTLGASRATIFQTYFLQIGALSLVGITLGVILGAVIPLLFAPLITASLPVPALFTLHAEPLIEAAIYGALTALLFTLWPLARAEEVRAATLFRDALDSANFFPAPRYVIATGVLTLVLVGTSMAFSGNAWLTLWTAGGIFGALILLSLAAIAIRWLARKAAPTARGKPVLRWALGAIGGPREGAASVVLSLGLGLSVLAAVGQIDGNLRNSISRDLPEIAPSYFFVDIQKDQMPGYLARLENDPAVRKIDSAPMLRGVVTMINGKPAQEVAGDHWVVRGDRGITYADRPGEDTTITAGEWWPEGYDGPPQVSFAAEEAEEIGLKLGDTITVNVLGRDITATITSFRDVNFATGGIGFVMTLNAAALENAPHTFISTVYATPDSEAQILRDLAQEFPNITAIRVADAIDRVSQLLEGIAAAVRWGAAATLLTGFLVLIGAAAAGEQSRTFEAAILKTLGASRSRILRSFALRSALLGAGAGIVALGAGILGGWAVSTFLMDTSFSVIWSSAFGIILGGILATLLAGLAFAWRPLAARPAGVLRARE</sequence>
<feature type="transmembrane region" description="Helical" evidence="6">
    <location>
        <begin position="769"/>
        <end position="790"/>
    </location>
</feature>
<feature type="transmembrane region" description="Helical" evidence="6">
    <location>
        <begin position="400"/>
        <end position="421"/>
    </location>
</feature>
<feature type="transmembrane region" description="Helical" evidence="6">
    <location>
        <begin position="307"/>
        <end position="340"/>
    </location>
</feature>
<dbReference type="InterPro" id="IPR003838">
    <property type="entry name" value="ABC3_permease_C"/>
</dbReference>
<evidence type="ECO:0000256" key="1">
    <source>
        <dbReference type="ARBA" id="ARBA00004651"/>
    </source>
</evidence>
<dbReference type="EMBL" id="AWWI01000138">
    <property type="protein sequence ID" value="PIL18121.1"/>
    <property type="molecule type" value="Genomic_DNA"/>
</dbReference>
<keyword evidence="4 6" id="KW-1133">Transmembrane helix</keyword>
<dbReference type="PANTHER" id="PTHR30287:SF1">
    <property type="entry name" value="INNER MEMBRANE PROTEIN"/>
    <property type="match status" value="1"/>
</dbReference>
<dbReference type="Proteomes" id="UP000231259">
    <property type="component" value="Unassembled WGS sequence"/>
</dbReference>
<gene>
    <name evidence="8" type="ORF">P775_21365</name>
</gene>
<evidence type="ECO:0000313" key="9">
    <source>
        <dbReference type="Proteomes" id="UP000231259"/>
    </source>
</evidence>
<keyword evidence="2" id="KW-1003">Cell membrane</keyword>
<dbReference type="RefSeq" id="WP_099912725.1">
    <property type="nucleotide sequence ID" value="NZ_AWWI01000138.1"/>
</dbReference>
<name>A0A2G8R9J7_9RHOB</name>
<evidence type="ECO:0000256" key="3">
    <source>
        <dbReference type="ARBA" id="ARBA00022692"/>
    </source>
</evidence>
<feature type="transmembrane region" description="Helical" evidence="6">
    <location>
        <begin position="802"/>
        <end position="826"/>
    </location>
</feature>
<protein>
    <submittedName>
        <fullName evidence="8">Drug:proton antiporter</fullName>
    </submittedName>
</protein>
<proteinExistence type="predicted"/>
<dbReference type="GO" id="GO:0005886">
    <property type="term" value="C:plasma membrane"/>
    <property type="evidence" value="ECO:0007669"/>
    <property type="project" value="UniProtKB-SubCell"/>
</dbReference>
<evidence type="ECO:0000313" key="8">
    <source>
        <dbReference type="EMBL" id="PIL18121.1"/>
    </source>
</evidence>
<comment type="caution">
    <text evidence="8">The sequence shown here is derived from an EMBL/GenBank/DDBJ whole genome shotgun (WGS) entry which is preliminary data.</text>
</comment>
<feature type="transmembrane region" description="Helical" evidence="6">
    <location>
        <begin position="427"/>
        <end position="453"/>
    </location>
</feature>
<feature type="domain" description="ABC3 transporter permease C-terminal" evidence="7">
    <location>
        <begin position="266"/>
        <end position="378"/>
    </location>
</feature>
<comment type="subcellular location">
    <subcellularLocation>
        <location evidence="1">Cell membrane</location>
        <topology evidence="1">Multi-pass membrane protein</topology>
    </subcellularLocation>
</comment>
<feature type="transmembrane region" description="Helical" evidence="6">
    <location>
        <begin position="259"/>
        <end position="286"/>
    </location>
</feature>
<feature type="transmembrane region" description="Helical" evidence="6">
    <location>
        <begin position="21"/>
        <end position="41"/>
    </location>
</feature>
<keyword evidence="9" id="KW-1185">Reference proteome</keyword>